<dbReference type="InterPro" id="IPR036770">
    <property type="entry name" value="Ankyrin_rpt-contain_sf"/>
</dbReference>
<evidence type="ECO:0000256" key="1">
    <source>
        <dbReference type="ARBA" id="ARBA00022737"/>
    </source>
</evidence>
<dbReference type="AlphaFoldDB" id="A0AAN6VE49"/>
<gene>
    <name evidence="6" type="ORF">C8A00DRAFT_37633</name>
</gene>
<accession>A0AAN6VE49</accession>
<dbReference type="PROSITE" id="PS50088">
    <property type="entry name" value="ANK_REPEAT"/>
    <property type="match status" value="1"/>
</dbReference>
<dbReference type="Pfam" id="PF00023">
    <property type="entry name" value="Ank"/>
    <property type="match status" value="1"/>
</dbReference>
<evidence type="ECO:0000256" key="4">
    <source>
        <dbReference type="SAM" id="Coils"/>
    </source>
</evidence>
<evidence type="ECO:0000256" key="3">
    <source>
        <dbReference type="PROSITE-ProRule" id="PRU00023"/>
    </source>
</evidence>
<keyword evidence="2 3" id="KW-0040">ANK repeat</keyword>
<feature type="coiled-coil region" evidence="4">
    <location>
        <begin position="58"/>
        <end position="92"/>
    </location>
</feature>
<organism evidence="6 7">
    <name type="scientific">Chaetomidium leptoderma</name>
    <dbReference type="NCBI Taxonomy" id="669021"/>
    <lineage>
        <taxon>Eukaryota</taxon>
        <taxon>Fungi</taxon>
        <taxon>Dikarya</taxon>
        <taxon>Ascomycota</taxon>
        <taxon>Pezizomycotina</taxon>
        <taxon>Sordariomycetes</taxon>
        <taxon>Sordariomycetidae</taxon>
        <taxon>Sordariales</taxon>
        <taxon>Chaetomiaceae</taxon>
        <taxon>Chaetomidium</taxon>
    </lineage>
</organism>
<evidence type="ECO:0000313" key="7">
    <source>
        <dbReference type="Proteomes" id="UP001302745"/>
    </source>
</evidence>
<feature type="compositionally biased region" description="Basic and acidic residues" evidence="5">
    <location>
        <begin position="373"/>
        <end position="392"/>
    </location>
</feature>
<feature type="region of interest" description="Disordered" evidence="5">
    <location>
        <begin position="372"/>
        <end position="401"/>
    </location>
</feature>
<keyword evidence="4" id="KW-0175">Coiled coil</keyword>
<keyword evidence="1" id="KW-0677">Repeat</keyword>
<comment type="caution">
    <text evidence="6">The sequence shown here is derived from an EMBL/GenBank/DDBJ whole genome shotgun (WGS) entry which is preliminary data.</text>
</comment>
<protein>
    <submittedName>
        <fullName evidence="6">Uncharacterized protein</fullName>
    </submittedName>
</protein>
<dbReference type="Gene3D" id="1.25.40.20">
    <property type="entry name" value="Ankyrin repeat-containing domain"/>
    <property type="match status" value="2"/>
</dbReference>
<dbReference type="PANTHER" id="PTHR24189:SF50">
    <property type="entry name" value="ANKYRIN REPEAT AND SOCS BOX PROTEIN 2"/>
    <property type="match status" value="1"/>
</dbReference>
<reference evidence="6" key="1">
    <citation type="journal article" date="2023" name="Mol. Phylogenet. Evol.">
        <title>Genome-scale phylogeny and comparative genomics of the fungal order Sordariales.</title>
        <authorList>
            <person name="Hensen N."/>
            <person name="Bonometti L."/>
            <person name="Westerberg I."/>
            <person name="Brannstrom I.O."/>
            <person name="Guillou S."/>
            <person name="Cros-Aarteil S."/>
            <person name="Calhoun S."/>
            <person name="Haridas S."/>
            <person name="Kuo A."/>
            <person name="Mondo S."/>
            <person name="Pangilinan J."/>
            <person name="Riley R."/>
            <person name="LaButti K."/>
            <person name="Andreopoulos B."/>
            <person name="Lipzen A."/>
            <person name="Chen C."/>
            <person name="Yan M."/>
            <person name="Daum C."/>
            <person name="Ng V."/>
            <person name="Clum A."/>
            <person name="Steindorff A."/>
            <person name="Ohm R.A."/>
            <person name="Martin F."/>
            <person name="Silar P."/>
            <person name="Natvig D.O."/>
            <person name="Lalanne C."/>
            <person name="Gautier V."/>
            <person name="Ament-Velasquez S.L."/>
            <person name="Kruys A."/>
            <person name="Hutchinson M.I."/>
            <person name="Powell A.J."/>
            <person name="Barry K."/>
            <person name="Miller A.N."/>
            <person name="Grigoriev I.V."/>
            <person name="Debuchy R."/>
            <person name="Gladieux P."/>
            <person name="Hiltunen Thoren M."/>
            <person name="Johannesson H."/>
        </authorList>
    </citation>
    <scope>NUCLEOTIDE SEQUENCE</scope>
    <source>
        <strain evidence="6">CBS 538.74</strain>
    </source>
</reference>
<feature type="repeat" description="ANK" evidence="3">
    <location>
        <begin position="174"/>
        <end position="207"/>
    </location>
</feature>
<dbReference type="InterPro" id="IPR050745">
    <property type="entry name" value="Multifunctional_regulatory"/>
</dbReference>
<dbReference type="SMART" id="SM00248">
    <property type="entry name" value="ANK"/>
    <property type="match status" value="3"/>
</dbReference>
<dbReference type="EMBL" id="MU857125">
    <property type="protein sequence ID" value="KAK4149777.1"/>
    <property type="molecule type" value="Genomic_DNA"/>
</dbReference>
<sequence>MDIVVFVLKLAKNLIIKYKKLGQHAKEFVLVIKTIRGKANRSQTFLNRNSHRFDSNLRETLRNQLKTCQDTLREAKELVTKLESRRARVLKAIFSSKEVQNLHANLTARVSELNSTNQDITLDIIVKVQQRVEESRAEERFSRVSSDRIPTGTPPAVTSFLKRGGYIDKRDRETGRTALQDACEDPSQTRLLELLLRLGADPSLMTKGKLNNCVHLASYQNHVGTLKAIKRHLGAGTETVRRKRTGYAPAPVQGQVPRRESMIKESMVERRKINNEEWLTLLGAVNRDGSTPLHLAARGVCPEAVEFLVREIASKAVNVKDREDQTPLIVLAGVDRTGREEKVRRVGEALLKAGAKRKGHTAKKFLEELGLIETKDNEKPEKQKKKKEEGGRRRGVRGGGG</sequence>
<proteinExistence type="predicted"/>
<evidence type="ECO:0000256" key="5">
    <source>
        <dbReference type="SAM" id="MobiDB-lite"/>
    </source>
</evidence>
<dbReference type="Proteomes" id="UP001302745">
    <property type="component" value="Unassembled WGS sequence"/>
</dbReference>
<name>A0AAN6VE49_9PEZI</name>
<dbReference type="SUPFAM" id="SSF48403">
    <property type="entry name" value="Ankyrin repeat"/>
    <property type="match status" value="1"/>
</dbReference>
<dbReference type="InterPro" id="IPR002110">
    <property type="entry name" value="Ankyrin_rpt"/>
</dbReference>
<evidence type="ECO:0000313" key="6">
    <source>
        <dbReference type="EMBL" id="KAK4149777.1"/>
    </source>
</evidence>
<evidence type="ECO:0000256" key="2">
    <source>
        <dbReference type="ARBA" id="ARBA00023043"/>
    </source>
</evidence>
<reference evidence="6" key="2">
    <citation type="submission" date="2023-05" db="EMBL/GenBank/DDBJ databases">
        <authorList>
            <consortium name="Lawrence Berkeley National Laboratory"/>
            <person name="Steindorff A."/>
            <person name="Hensen N."/>
            <person name="Bonometti L."/>
            <person name="Westerberg I."/>
            <person name="Brannstrom I.O."/>
            <person name="Guillou S."/>
            <person name="Cros-Aarteil S."/>
            <person name="Calhoun S."/>
            <person name="Haridas S."/>
            <person name="Kuo A."/>
            <person name="Mondo S."/>
            <person name="Pangilinan J."/>
            <person name="Riley R."/>
            <person name="Labutti K."/>
            <person name="Andreopoulos B."/>
            <person name="Lipzen A."/>
            <person name="Chen C."/>
            <person name="Yanf M."/>
            <person name="Daum C."/>
            <person name="Ng V."/>
            <person name="Clum A."/>
            <person name="Ohm R."/>
            <person name="Martin F."/>
            <person name="Silar P."/>
            <person name="Natvig D."/>
            <person name="Lalanne C."/>
            <person name="Gautier V."/>
            <person name="Ament-Velasquez S.L."/>
            <person name="Kruys A."/>
            <person name="Hutchinson M.I."/>
            <person name="Powell A.J."/>
            <person name="Barry K."/>
            <person name="Miller A.N."/>
            <person name="Grigoriev I.V."/>
            <person name="Debuchy R."/>
            <person name="Gladieux P."/>
            <person name="Thoren M.H."/>
            <person name="Johannesson H."/>
        </authorList>
    </citation>
    <scope>NUCLEOTIDE SEQUENCE</scope>
    <source>
        <strain evidence="6">CBS 538.74</strain>
    </source>
</reference>
<keyword evidence="7" id="KW-1185">Reference proteome</keyword>
<dbReference type="PANTHER" id="PTHR24189">
    <property type="entry name" value="MYOTROPHIN"/>
    <property type="match status" value="1"/>
</dbReference>